<keyword evidence="2" id="KW-1185">Reference proteome</keyword>
<dbReference type="EMBL" id="SJPG01000001">
    <property type="protein sequence ID" value="TWT60576.1"/>
    <property type="molecule type" value="Genomic_DNA"/>
</dbReference>
<accession>A0A5C5XC22</accession>
<sequence>MSKVLKCPANALKYMNRLADTEGLKTFNSHYEITIT</sequence>
<organism evidence="1 2">
    <name type="scientific">Rubinisphaera italica</name>
    <dbReference type="NCBI Taxonomy" id="2527969"/>
    <lineage>
        <taxon>Bacteria</taxon>
        <taxon>Pseudomonadati</taxon>
        <taxon>Planctomycetota</taxon>
        <taxon>Planctomycetia</taxon>
        <taxon>Planctomycetales</taxon>
        <taxon>Planctomycetaceae</taxon>
        <taxon>Rubinisphaera</taxon>
    </lineage>
</organism>
<comment type="caution">
    <text evidence="1">The sequence shown here is derived from an EMBL/GenBank/DDBJ whole genome shotgun (WGS) entry which is preliminary data.</text>
</comment>
<name>A0A5C5XC22_9PLAN</name>
<proteinExistence type="predicted"/>
<evidence type="ECO:0000313" key="2">
    <source>
        <dbReference type="Proteomes" id="UP000316095"/>
    </source>
</evidence>
<gene>
    <name evidence="1" type="ORF">Pan54_12900</name>
</gene>
<dbReference type="Proteomes" id="UP000316095">
    <property type="component" value="Unassembled WGS sequence"/>
</dbReference>
<protein>
    <submittedName>
        <fullName evidence="1">Uncharacterized protein</fullName>
    </submittedName>
</protein>
<reference evidence="1 2" key="1">
    <citation type="submission" date="2019-02" db="EMBL/GenBank/DDBJ databases">
        <title>Deep-cultivation of Planctomycetes and their phenomic and genomic characterization uncovers novel biology.</title>
        <authorList>
            <person name="Wiegand S."/>
            <person name="Jogler M."/>
            <person name="Boedeker C."/>
            <person name="Pinto D."/>
            <person name="Vollmers J."/>
            <person name="Rivas-Marin E."/>
            <person name="Kohn T."/>
            <person name="Peeters S.H."/>
            <person name="Heuer A."/>
            <person name="Rast P."/>
            <person name="Oberbeckmann S."/>
            <person name="Bunk B."/>
            <person name="Jeske O."/>
            <person name="Meyerdierks A."/>
            <person name="Storesund J.E."/>
            <person name="Kallscheuer N."/>
            <person name="Luecker S."/>
            <person name="Lage O.M."/>
            <person name="Pohl T."/>
            <person name="Merkel B.J."/>
            <person name="Hornburger P."/>
            <person name="Mueller R.-W."/>
            <person name="Bruemmer F."/>
            <person name="Labrenz M."/>
            <person name="Spormann A.M."/>
            <person name="Op Den Camp H."/>
            <person name="Overmann J."/>
            <person name="Amann R."/>
            <person name="Jetten M.S.M."/>
            <person name="Mascher T."/>
            <person name="Medema M.H."/>
            <person name="Devos D.P."/>
            <person name="Kaster A.-K."/>
            <person name="Ovreas L."/>
            <person name="Rohde M."/>
            <person name="Galperin M.Y."/>
            <person name="Jogler C."/>
        </authorList>
    </citation>
    <scope>NUCLEOTIDE SEQUENCE [LARGE SCALE GENOMIC DNA]</scope>
    <source>
        <strain evidence="1 2">Pan54</strain>
    </source>
</reference>
<evidence type="ECO:0000313" key="1">
    <source>
        <dbReference type="EMBL" id="TWT60576.1"/>
    </source>
</evidence>
<dbReference type="AlphaFoldDB" id="A0A5C5XC22"/>